<dbReference type="InterPro" id="IPR003718">
    <property type="entry name" value="OsmC/Ohr_fam"/>
</dbReference>
<dbReference type="GeneID" id="61261912"/>
<evidence type="ECO:0000313" key="2">
    <source>
        <dbReference type="EMBL" id="QPT53812.1"/>
    </source>
</evidence>
<dbReference type="PANTHER" id="PTHR34352">
    <property type="entry name" value="PROTEIN YHFA"/>
    <property type="match status" value="1"/>
</dbReference>
<dbReference type="Pfam" id="PF02566">
    <property type="entry name" value="OsmC"/>
    <property type="match status" value="1"/>
</dbReference>
<feature type="compositionally biased region" description="Low complexity" evidence="1">
    <location>
        <begin position="1"/>
        <end position="13"/>
    </location>
</feature>
<dbReference type="SUPFAM" id="SSF82784">
    <property type="entry name" value="OsmC-like"/>
    <property type="match status" value="1"/>
</dbReference>
<gene>
    <name evidence="2" type="ORF">I6G21_00920</name>
</gene>
<sequence length="174" mass="18456">MSENTQPQPAQPDDAADVAASTAPSSEDAASAARTEDPGYRSVTIERIGQKRYRAVNAAGATLDFGQGEGLLSPVELLLAATAGCSAVDVDVVTSRRTEPESFAVEASAIKGTDETGRARLNDVELSFRVRFPDDGPGRQAERMVPRLVALSHDKDCTVSRTVEHPTSVTSRVE</sequence>
<name>A0A7T3CGM6_9MICC</name>
<dbReference type="Proteomes" id="UP000594975">
    <property type="component" value="Chromosome"/>
</dbReference>
<dbReference type="EMBL" id="CP065738">
    <property type="protein sequence ID" value="QPT53812.1"/>
    <property type="molecule type" value="Genomic_DNA"/>
</dbReference>
<dbReference type="KEGG" id="rkr:I6G21_00920"/>
<dbReference type="Gene3D" id="3.30.300.20">
    <property type="match status" value="1"/>
</dbReference>
<accession>A0A7T3CGM6</accession>
<dbReference type="AlphaFoldDB" id="A0A7T3CGM6"/>
<dbReference type="PANTHER" id="PTHR34352:SF1">
    <property type="entry name" value="PROTEIN YHFA"/>
    <property type="match status" value="1"/>
</dbReference>
<dbReference type="RefSeq" id="WP_129357385.1">
    <property type="nucleotide sequence ID" value="NZ_CP065738.1"/>
</dbReference>
<dbReference type="InterPro" id="IPR036102">
    <property type="entry name" value="OsmC/Ohrsf"/>
</dbReference>
<evidence type="ECO:0000313" key="3">
    <source>
        <dbReference type="Proteomes" id="UP000594975"/>
    </source>
</evidence>
<proteinExistence type="predicted"/>
<reference evidence="2 3" key="1">
    <citation type="submission" date="2020-12" db="EMBL/GenBank/DDBJ databases">
        <title>FDA dAtabase for Regulatory Grade micrObial Sequences (FDA-ARGOS): Supporting development and validation of Infectious Disease Dx tests.</title>
        <authorList>
            <person name="Sproer C."/>
            <person name="Gronow S."/>
            <person name="Severitt S."/>
            <person name="Schroder I."/>
            <person name="Tallon L."/>
            <person name="Sadzewicz L."/>
            <person name="Zhao X."/>
            <person name="Boylan J."/>
            <person name="Ott S."/>
            <person name="Bowen H."/>
            <person name="Vavikolanu K."/>
            <person name="Mehta A."/>
            <person name="Aluvathingal J."/>
            <person name="Nadendla S."/>
            <person name="Lowell S."/>
            <person name="Myers T."/>
            <person name="Yan Y."/>
            <person name="Sichtig H."/>
        </authorList>
    </citation>
    <scope>NUCLEOTIDE SEQUENCE [LARGE SCALE GENOMIC DNA]</scope>
    <source>
        <strain evidence="2 3">FDAARGOS_864</strain>
    </source>
</reference>
<protein>
    <submittedName>
        <fullName evidence="2">OsmC family protein</fullName>
    </submittedName>
</protein>
<feature type="region of interest" description="Disordered" evidence="1">
    <location>
        <begin position="1"/>
        <end position="43"/>
    </location>
</feature>
<organism evidence="2 3">
    <name type="scientific">Rothia kristinae</name>
    <dbReference type="NCBI Taxonomy" id="37923"/>
    <lineage>
        <taxon>Bacteria</taxon>
        <taxon>Bacillati</taxon>
        <taxon>Actinomycetota</taxon>
        <taxon>Actinomycetes</taxon>
        <taxon>Micrococcales</taxon>
        <taxon>Micrococcaceae</taxon>
        <taxon>Rothia</taxon>
    </lineage>
</organism>
<dbReference type="InterPro" id="IPR015946">
    <property type="entry name" value="KH_dom-like_a/b"/>
</dbReference>
<evidence type="ECO:0000256" key="1">
    <source>
        <dbReference type="SAM" id="MobiDB-lite"/>
    </source>
</evidence>